<dbReference type="EMBL" id="JACHNH010000001">
    <property type="protein sequence ID" value="MBB4767014.1"/>
    <property type="molecule type" value="Genomic_DNA"/>
</dbReference>
<organism evidence="1 2">
    <name type="scientific">Actinoplanes digitatis</name>
    <dbReference type="NCBI Taxonomy" id="1868"/>
    <lineage>
        <taxon>Bacteria</taxon>
        <taxon>Bacillati</taxon>
        <taxon>Actinomycetota</taxon>
        <taxon>Actinomycetes</taxon>
        <taxon>Micromonosporales</taxon>
        <taxon>Micromonosporaceae</taxon>
        <taxon>Actinoplanes</taxon>
    </lineage>
</organism>
<sequence length="175" mass="19414">MALQAELPVLIRTAAELARHCDRAEHNEQVDRAKLLGAAADLRAMGWRLSAGFGADLRQRYADRLEMLESRHPLAGGGAFDGGEAVRVSKTLLELQRAQIRHDMVYHPDVAGMPKYAQLRHFTLHLTKLTALLLDAIDGHDRDDFVNHRIADIFIFGIKISTVAGERLSEEVIGA</sequence>
<keyword evidence="2" id="KW-1185">Reference proteome</keyword>
<dbReference type="Proteomes" id="UP000578112">
    <property type="component" value="Unassembled WGS sequence"/>
</dbReference>
<reference evidence="1 2" key="1">
    <citation type="submission" date="2020-08" db="EMBL/GenBank/DDBJ databases">
        <title>Sequencing the genomes of 1000 actinobacteria strains.</title>
        <authorList>
            <person name="Klenk H.-P."/>
        </authorList>
    </citation>
    <scope>NUCLEOTIDE SEQUENCE [LARGE SCALE GENOMIC DNA]</scope>
    <source>
        <strain evidence="1 2">DSM 43149</strain>
    </source>
</reference>
<proteinExistence type="predicted"/>
<protein>
    <submittedName>
        <fullName evidence="1">Uncharacterized protein</fullName>
    </submittedName>
</protein>
<dbReference type="RefSeq" id="WP_184998085.1">
    <property type="nucleotide sequence ID" value="NZ_JACHNH010000001.1"/>
</dbReference>
<comment type="caution">
    <text evidence="1">The sequence shown here is derived from an EMBL/GenBank/DDBJ whole genome shotgun (WGS) entry which is preliminary data.</text>
</comment>
<accession>A0A7W7MUV5</accession>
<gene>
    <name evidence="1" type="ORF">BJ971_007570</name>
</gene>
<dbReference type="AlphaFoldDB" id="A0A7W7MUV5"/>
<evidence type="ECO:0000313" key="2">
    <source>
        <dbReference type="Proteomes" id="UP000578112"/>
    </source>
</evidence>
<name>A0A7W7MUV5_9ACTN</name>
<evidence type="ECO:0000313" key="1">
    <source>
        <dbReference type="EMBL" id="MBB4767014.1"/>
    </source>
</evidence>